<dbReference type="GeneID" id="66732137"/>
<evidence type="ECO:0000313" key="3">
    <source>
        <dbReference type="Proteomes" id="UP000757461"/>
    </source>
</evidence>
<dbReference type="Pfam" id="PF13430">
    <property type="entry name" value="DUF4112"/>
    <property type="match status" value="1"/>
</dbReference>
<protein>
    <submittedName>
        <fullName evidence="2">DUF4112 domain-containing protein</fullName>
    </submittedName>
</protein>
<keyword evidence="1" id="KW-1133">Transmembrane helix</keyword>
<name>A0A930HWU8_9BACT</name>
<dbReference type="PANTHER" id="PTHR35519:SF2">
    <property type="entry name" value="PH DOMAIN PROTEIN"/>
    <property type="match status" value="1"/>
</dbReference>
<dbReference type="InterPro" id="IPR025187">
    <property type="entry name" value="DUF4112"/>
</dbReference>
<keyword evidence="1" id="KW-0812">Transmembrane</keyword>
<organism evidence="2 3">
    <name type="scientific">Prevotella histicola</name>
    <dbReference type="NCBI Taxonomy" id="470565"/>
    <lineage>
        <taxon>Bacteria</taxon>
        <taxon>Pseudomonadati</taxon>
        <taxon>Bacteroidota</taxon>
        <taxon>Bacteroidia</taxon>
        <taxon>Bacteroidales</taxon>
        <taxon>Prevotellaceae</taxon>
        <taxon>Prevotella</taxon>
    </lineage>
</organism>
<accession>A0A930HWU8</accession>
<evidence type="ECO:0000313" key="2">
    <source>
        <dbReference type="EMBL" id="MBF1414292.1"/>
    </source>
</evidence>
<proteinExistence type="predicted"/>
<gene>
    <name evidence="2" type="ORF">HXN33_01805</name>
</gene>
<evidence type="ECO:0000256" key="1">
    <source>
        <dbReference type="SAM" id="Phobius"/>
    </source>
</evidence>
<dbReference type="RefSeq" id="WP_008823152.1">
    <property type="nucleotide sequence ID" value="NZ_CAUTPC010000001.1"/>
</dbReference>
<dbReference type="PANTHER" id="PTHR35519">
    <property type="entry name" value="MEMBRANE PROTEINS"/>
    <property type="match status" value="1"/>
</dbReference>
<feature type="transmembrane region" description="Helical" evidence="1">
    <location>
        <begin position="37"/>
        <end position="62"/>
    </location>
</feature>
<dbReference type="Proteomes" id="UP000757461">
    <property type="component" value="Unassembled WGS sequence"/>
</dbReference>
<keyword evidence="1" id="KW-0472">Membrane</keyword>
<feature type="transmembrane region" description="Helical" evidence="1">
    <location>
        <begin position="131"/>
        <end position="156"/>
    </location>
</feature>
<dbReference type="EMBL" id="JABZSQ010000017">
    <property type="protein sequence ID" value="MBF1414292.1"/>
    <property type="molecule type" value="Genomic_DNA"/>
</dbReference>
<reference evidence="2" key="1">
    <citation type="submission" date="2020-04" db="EMBL/GenBank/DDBJ databases">
        <title>Deep metagenomics examines the oral microbiome during advanced dental caries in children, revealing novel taxa and co-occurrences with host molecules.</title>
        <authorList>
            <person name="Baker J.L."/>
            <person name="Morton J.T."/>
            <person name="Dinis M."/>
            <person name="Alvarez R."/>
            <person name="Tran N.C."/>
            <person name="Knight R."/>
            <person name="Edlund A."/>
        </authorList>
    </citation>
    <scope>NUCLEOTIDE SEQUENCE</scope>
    <source>
        <strain evidence="2">JCVI_25_bin.9</strain>
    </source>
</reference>
<comment type="caution">
    <text evidence="2">The sequence shown here is derived from an EMBL/GenBank/DDBJ whole genome shotgun (WGS) entry which is preliminary data.</text>
</comment>
<sequence length="165" mass="18684">MKEGNRLKAQERLNDSNAYKAMEQVQKLMDTYYLDGVIGLLPFGIGDILAAFFAVLYVWFAVAKVRSIPLSLAIINNSLRDVALGLIPFYVGDVIDFFHKANRQNMELVRGFVEGDKDVIRDVNRKAIQSALLIVLMVVIIIAMMVLVVSLTGWIWHNIILLFNR</sequence>
<dbReference type="AlphaFoldDB" id="A0A930HWU8"/>